<evidence type="ECO:0000313" key="2">
    <source>
        <dbReference type="EMBL" id="MBB5874305.1"/>
    </source>
</evidence>
<reference evidence="2 3" key="1">
    <citation type="submission" date="2020-08" db="EMBL/GenBank/DDBJ databases">
        <title>Sequencing the genomes of 1000 actinobacteria strains.</title>
        <authorList>
            <person name="Klenk H.-P."/>
        </authorList>
    </citation>
    <scope>NUCLEOTIDE SEQUENCE [LARGE SCALE GENOMIC DNA]</scope>
    <source>
        <strain evidence="2 3">DSM 45362</strain>
    </source>
</reference>
<comment type="caution">
    <text evidence="2">The sequence shown here is derived from an EMBL/GenBank/DDBJ whole genome shotgun (WGS) entry which is preliminary data.</text>
</comment>
<evidence type="ECO:0000259" key="1">
    <source>
        <dbReference type="Pfam" id="PF01814"/>
    </source>
</evidence>
<dbReference type="PANTHER" id="PTHR35585">
    <property type="entry name" value="HHE DOMAIN PROTEIN (AFU_ORTHOLOGUE AFUA_4G00730)"/>
    <property type="match status" value="1"/>
</dbReference>
<keyword evidence="3" id="KW-1185">Reference proteome</keyword>
<evidence type="ECO:0000313" key="3">
    <source>
        <dbReference type="Proteomes" id="UP000587527"/>
    </source>
</evidence>
<dbReference type="Proteomes" id="UP000587527">
    <property type="component" value="Unassembled WGS sequence"/>
</dbReference>
<dbReference type="Pfam" id="PF01814">
    <property type="entry name" value="Hemerythrin"/>
    <property type="match status" value="1"/>
</dbReference>
<accession>A0A841C318</accession>
<feature type="domain" description="Hemerythrin-like" evidence="1">
    <location>
        <begin position="9"/>
        <end position="124"/>
    </location>
</feature>
<proteinExistence type="predicted"/>
<sequence length="177" mass="19237">MPTTADDVITGLLAQHQQIKLLFAQIATASGDHRKQLFQELVGVMAVHESVEQALIHPAAETVIADGATVVGQRLAEEEEAKSALAGLYELDVDEAQFDVQLAELRDAVAAHAQAEEELEFPQLQEVVDPVELARMQETLRAAQTMLPLPGPPKDVFDQVSVALRDAMTMTDGEQRS</sequence>
<name>A0A841C318_9ACTN</name>
<dbReference type="EMBL" id="JACHMN010000003">
    <property type="protein sequence ID" value="MBB5874305.1"/>
    <property type="molecule type" value="Genomic_DNA"/>
</dbReference>
<dbReference type="AlphaFoldDB" id="A0A841C318"/>
<organism evidence="2 3">
    <name type="scientific">Allocatelliglobosispora scoriae</name>
    <dbReference type="NCBI Taxonomy" id="643052"/>
    <lineage>
        <taxon>Bacteria</taxon>
        <taxon>Bacillati</taxon>
        <taxon>Actinomycetota</taxon>
        <taxon>Actinomycetes</taxon>
        <taxon>Micromonosporales</taxon>
        <taxon>Micromonosporaceae</taxon>
        <taxon>Allocatelliglobosispora</taxon>
    </lineage>
</organism>
<dbReference type="PANTHER" id="PTHR35585:SF1">
    <property type="entry name" value="HHE DOMAIN PROTEIN (AFU_ORTHOLOGUE AFUA_4G00730)"/>
    <property type="match status" value="1"/>
</dbReference>
<dbReference type="InterPro" id="IPR012312">
    <property type="entry name" value="Hemerythrin-like"/>
</dbReference>
<gene>
    <name evidence="2" type="ORF">F4553_007739</name>
</gene>
<dbReference type="RefSeq" id="WP_184846332.1">
    <property type="nucleotide sequence ID" value="NZ_JACHMN010000003.1"/>
</dbReference>
<protein>
    <submittedName>
        <fullName evidence="2">Hemerythrin superfamily protein</fullName>
    </submittedName>
</protein>